<dbReference type="InterPro" id="IPR021457">
    <property type="entry name" value="DUF3108"/>
</dbReference>
<sequence length="261" mass="28809">MKTLFLLLASALPALADWKTEVTPAKLGPHPKLTPLAVEYRLTWNGMLNAGKLNFTFGAPDPKFPSDYNAKASGGSSGLASTLYKTKFTMMSRLDPATLRPRVAVGVADEGDEVNTTRTTWTGPLVKSEQTIRITKNGKSGTINSEFRFTPVHDIFSAMLHVRSQKLADGDKLVIPLQPFDKPYLMTVNVLGHEKFAGRDTIKMSVALQKIDPKTKALLPYKKMKSSTLWLSDDANRIPVELRSEVFIGDVRMTLSGTRKL</sequence>
<keyword evidence="3" id="KW-1185">Reference proteome</keyword>
<reference evidence="2 3" key="1">
    <citation type="submission" date="2020-04" db="EMBL/GenBank/DDBJ databases">
        <title>Luteolibacter sp. G-1-1-1 isolated from soil.</title>
        <authorList>
            <person name="Dahal R.H."/>
        </authorList>
    </citation>
    <scope>NUCLEOTIDE SEQUENCE [LARGE SCALE GENOMIC DNA]</scope>
    <source>
        <strain evidence="2 3">G-1-1-1</strain>
    </source>
</reference>
<evidence type="ECO:0000313" key="3">
    <source>
        <dbReference type="Proteomes" id="UP000501812"/>
    </source>
</evidence>
<evidence type="ECO:0000256" key="1">
    <source>
        <dbReference type="SAM" id="SignalP"/>
    </source>
</evidence>
<dbReference type="KEGG" id="luo:HHL09_21380"/>
<gene>
    <name evidence="2" type="ORF">HHL09_21380</name>
</gene>
<dbReference type="EMBL" id="CP051774">
    <property type="protein sequence ID" value="QJE98225.1"/>
    <property type="molecule type" value="Genomic_DNA"/>
</dbReference>
<protein>
    <submittedName>
        <fullName evidence="2">DUF3108 domain-containing protein</fullName>
    </submittedName>
</protein>
<dbReference type="RefSeq" id="WP_169456684.1">
    <property type="nucleotide sequence ID" value="NZ_CP051774.1"/>
</dbReference>
<feature type="signal peptide" evidence="1">
    <location>
        <begin position="1"/>
        <end position="16"/>
    </location>
</feature>
<dbReference type="Pfam" id="PF11306">
    <property type="entry name" value="DUF3108"/>
    <property type="match status" value="1"/>
</dbReference>
<accession>A0A858RNC3</accession>
<evidence type="ECO:0000313" key="2">
    <source>
        <dbReference type="EMBL" id="QJE98225.1"/>
    </source>
</evidence>
<dbReference type="AlphaFoldDB" id="A0A858RNC3"/>
<dbReference type="Proteomes" id="UP000501812">
    <property type="component" value="Chromosome"/>
</dbReference>
<keyword evidence="1" id="KW-0732">Signal</keyword>
<feature type="chain" id="PRO_5033026915" evidence="1">
    <location>
        <begin position="17"/>
        <end position="261"/>
    </location>
</feature>
<organism evidence="2 3">
    <name type="scientific">Luteolibacter luteus</name>
    <dbReference type="NCBI Taxonomy" id="2728835"/>
    <lineage>
        <taxon>Bacteria</taxon>
        <taxon>Pseudomonadati</taxon>
        <taxon>Verrucomicrobiota</taxon>
        <taxon>Verrucomicrobiia</taxon>
        <taxon>Verrucomicrobiales</taxon>
        <taxon>Verrucomicrobiaceae</taxon>
        <taxon>Luteolibacter</taxon>
    </lineage>
</organism>
<name>A0A858RNC3_9BACT</name>
<proteinExistence type="predicted"/>